<gene>
    <name evidence="13" type="primary">fliG</name>
    <name evidence="13" type="ORF">ACFSFX_03700</name>
</gene>
<comment type="caution">
    <text evidence="13">The sequence shown here is derived from an EMBL/GenBank/DDBJ whole genome shotgun (WGS) entry which is preliminary data.</text>
</comment>
<comment type="similarity">
    <text evidence="3">Belongs to the FliG family.</text>
</comment>
<name>A0ABW4Q5Z6_9MICC</name>
<keyword evidence="8" id="KW-0472">Membrane</keyword>
<dbReference type="Proteomes" id="UP001597307">
    <property type="component" value="Unassembled WGS sequence"/>
</dbReference>
<dbReference type="PANTHER" id="PTHR30534">
    <property type="entry name" value="FLAGELLAR MOTOR SWITCH PROTEIN FLIG"/>
    <property type="match status" value="1"/>
</dbReference>
<evidence type="ECO:0000256" key="4">
    <source>
        <dbReference type="ARBA" id="ARBA00021870"/>
    </source>
</evidence>
<dbReference type="RefSeq" id="WP_343877450.1">
    <property type="nucleotide sequence ID" value="NZ_BAAAIJ010000005.1"/>
</dbReference>
<evidence type="ECO:0000259" key="11">
    <source>
        <dbReference type="Pfam" id="PF14841"/>
    </source>
</evidence>
<dbReference type="InterPro" id="IPR028263">
    <property type="entry name" value="FliG_N"/>
</dbReference>
<dbReference type="PRINTS" id="PR00954">
    <property type="entry name" value="FLGMOTORFLIG"/>
</dbReference>
<dbReference type="Pfam" id="PF14841">
    <property type="entry name" value="FliG_M"/>
    <property type="match status" value="1"/>
</dbReference>
<keyword evidence="13" id="KW-0969">Cilium</keyword>
<dbReference type="NCBIfam" id="TIGR00207">
    <property type="entry name" value="fliG"/>
    <property type="match status" value="1"/>
</dbReference>
<evidence type="ECO:0000256" key="6">
    <source>
        <dbReference type="ARBA" id="ARBA00022500"/>
    </source>
</evidence>
<evidence type="ECO:0000313" key="13">
    <source>
        <dbReference type="EMBL" id="MFD1845699.1"/>
    </source>
</evidence>
<evidence type="ECO:0000259" key="12">
    <source>
        <dbReference type="Pfam" id="PF14842"/>
    </source>
</evidence>
<dbReference type="InterPro" id="IPR023087">
    <property type="entry name" value="Flg_Motor_Flig_C"/>
</dbReference>
<organism evidence="13 14">
    <name type="scientific">Arthrobacter flavus</name>
    <dbReference type="NCBI Taxonomy" id="95172"/>
    <lineage>
        <taxon>Bacteria</taxon>
        <taxon>Bacillati</taxon>
        <taxon>Actinomycetota</taxon>
        <taxon>Actinomycetes</taxon>
        <taxon>Micrococcales</taxon>
        <taxon>Micrococcaceae</taxon>
        <taxon>Arthrobacter</taxon>
    </lineage>
</organism>
<keyword evidence="14" id="KW-1185">Reference proteome</keyword>
<feature type="domain" description="Flagellar motor switch protein FliG middle" evidence="11">
    <location>
        <begin position="126"/>
        <end position="198"/>
    </location>
</feature>
<reference evidence="14" key="1">
    <citation type="journal article" date="2019" name="Int. J. Syst. Evol. Microbiol.">
        <title>The Global Catalogue of Microorganisms (GCM) 10K type strain sequencing project: providing services to taxonomists for standard genome sequencing and annotation.</title>
        <authorList>
            <consortium name="The Broad Institute Genomics Platform"/>
            <consortium name="The Broad Institute Genome Sequencing Center for Infectious Disease"/>
            <person name="Wu L."/>
            <person name="Ma J."/>
        </authorList>
    </citation>
    <scope>NUCLEOTIDE SEQUENCE [LARGE SCALE GENOMIC DNA]</scope>
    <source>
        <strain evidence="14">JCM 11496</strain>
    </source>
</reference>
<evidence type="ECO:0000256" key="9">
    <source>
        <dbReference type="ARBA" id="ARBA00023143"/>
    </source>
</evidence>
<evidence type="ECO:0000256" key="3">
    <source>
        <dbReference type="ARBA" id="ARBA00010299"/>
    </source>
</evidence>
<dbReference type="EMBL" id="JBHUGA010000008">
    <property type="protein sequence ID" value="MFD1845699.1"/>
    <property type="molecule type" value="Genomic_DNA"/>
</dbReference>
<evidence type="ECO:0000256" key="8">
    <source>
        <dbReference type="ARBA" id="ARBA00023136"/>
    </source>
</evidence>
<evidence type="ECO:0000256" key="2">
    <source>
        <dbReference type="ARBA" id="ARBA00004413"/>
    </source>
</evidence>
<evidence type="ECO:0000256" key="5">
    <source>
        <dbReference type="ARBA" id="ARBA00022475"/>
    </source>
</evidence>
<dbReference type="InterPro" id="IPR032779">
    <property type="entry name" value="FliG_M"/>
</dbReference>
<feature type="domain" description="Flagellar motor switch protein FliG C-terminal" evidence="10">
    <location>
        <begin position="231"/>
        <end position="336"/>
    </location>
</feature>
<accession>A0ABW4Q5Z6</accession>
<keyword evidence="13" id="KW-0966">Cell projection</keyword>
<sequence length="347" mass="37164">MSELVSTAAPVSSEAMTGTQKAAMVLMQLDPDNAAIVLRQFSDSEAEEIVAEIVRLRRVDSSVADDALSEFHELSTSGRRRPRGGKDVAAGLLEASFGADRAAGVMDRVASSMAGKAFEFLDAVDPRQIQTLLDGELPQTAALVLAHLRPEHASAVVSALDDPLRTDVAQCIATMGTATPEAVGVVAETLKVRAGAVGTPHQTAAAIGGIQPLVDIINRSDVSTERALLAGLEDRDPELAEEVRARMLTFADIVNLERRDVQQVLRGIDSAVLACAMKGATEQVNEMIRSNVSERNREMLDDEIRAAGPVRVSQVEEARALVVRAIRDLEAQGTITVQRGDEDEYVY</sequence>
<keyword evidence="9" id="KW-0975">Bacterial flagellum</keyword>
<evidence type="ECO:0000256" key="7">
    <source>
        <dbReference type="ARBA" id="ARBA00022779"/>
    </source>
</evidence>
<keyword evidence="7" id="KW-0283">Flagellar rotation</keyword>
<comment type="subcellular location">
    <subcellularLocation>
        <location evidence="1">Bacterial flagellum basal body</location>
    </subcellularLocation>
    <subcellularLocation>
        <location evidence="2">Cell membrane</location>
        <topology evidence="2">Peripheral membrane protein</topology>
        <orientation evidence="2">Cytoplasmic side</orientation>
    </subcellularLocation>
</comment>
<keyword evidence="5" id="KW-1003">Cell membrane</keyword>
<dbReference type="Pfam" id="PF01706">
    <property type="entry name" value="FliG_C"/>
    <property type="match status" value="1"/>
</dbReference>
<evidence type="ECO:0000313" key="14">
    <source>
        <dbReference type="Proteomes" id="UP001597307"/>
    </source>
</evidence>
<protein>
    <recommendedName>
        <fullName evidence="4">Flagellar motor switch protein FliG</fullName>
    </recommendedName>
</protein>
<keyword evidence="6" id="KW-0145">Chemotaxis</keyword>
<dbReference type="SUPFAM" id="SSF48029">
    <property type="entry name" value="FliG"/>
    <property type="match status" value="2"/>
</dbReference>
<keyword evidence="13" id="KW-0282">Flagellum</keyword>
<dbReference type="InterPro" id="IPR000090">
    <property type="entry name" value="Flg_Motor_Flig"/>
</dbReference>
<dbReference type="Gene3D" id="1.10.220.30">
    <property type="match status" value="3"/>
</dbReference>
<dbReference type="Pfam" id="PF14842">
    <property type="entry name" value="FliG_N"/>
    <property type="match status" value="1"/>
</dbReference>
<feature type="domain" description="Flagellar motor switch protein FliG N-terminal" evidence="12">
    <location>
        <begin position="16"/>
        <end position="117"/>
    </location>
</feature>
<dbReference type="PANTHER" id="PTHR30534:SF0">
    <property type="entry name" value="FLAGELLAR MOTOR SWITCH PROTEIN FLIG"/>
    <property type="match status" value="1"/>
</dbReference>
<evidence type="ECO:0000256" key="1">
    <source>
        <dbReference type="ARBA" id="ARBA00004117"/>
    </source>
</evidence>
<evidence type="ECO:0000259" key="10">
    <source>
        <dbReference type="Pfam" id="PF01706"/>
    </source>
</evidence>
<dbReference type="InterPro" id="IPR011002">
    <property type="entry name" value="FliG_a-hlx"/>
</dbReference>
<proteinExistence type="inferred from homology"/>